<gene>
    <name evidence="2" type="ORF">AVEN_271985_1</name>
</gene>
<evidence type="ECO:0000256" key="1">
    <source>
        <dbReference type="SAM" id="MobiDB-lite"/>
    </source>
</evidence>
<evidence type="ECO:0000313" key="2">
    <source>
        <dbReference type="EMBL" id="GBM01749.1"/>
    </source>
</evidence>
<name>A0A4Y2CBU5_ARAVE</name>
<feature type="region of interest" description="Disordered" evidence="1">
    <location>
        <begin position="65"/>
        <end position="85"/>
    </location>
</feature>
<evidence type="ECO:0000313" key="3">
    <source>
        <dbReference type="Proteomes" id="UP000499080"/>
    </source>
</evidence>
<accession>A0A4Y2CBU5</accession>
<sequence>MNKADRVLNFIRRNAELLAQGIWTLGTCRRQNHRLLNPMTPFKGLSSRHPESKAELQCIQPGVSPCTSHPGHRVPPPPQPIRSSSPRILSNIALLHRTESWLSYLFQAEVTAQGNL</sequence>
<protein>
    <submittedName>
        <fullName evidence="2">Uncharacterized protein</fullName>
    </submittedName>
</protein>
<comment type="caution">
    <text evidence="2">The sequence shown here is derived from an EMBL/GenBank/DDBJ whole genome shotgun (WGS) entry which is preliminary data.</text>
</comment>
<keyword evidence="3" id="KW-1185">Reference proteome</keyword>
<proteinExistence type="predicted"/>
<dbReference type="AlphaFoldDB" id="A0A4Y2CBU5"/>
<organism evidence="2 3">
    <name type="scientific">Araneus ventricosus</name>
    <name type="common">Orbweaver spider</name>
    <name type="synonym">Epeira ventricosa</name>
    <dbReference type="NCBI Taxonomy" id="182803"/>
    <lineage>
        <taxon>Eukaryota</taxon>
        <taxon>Metazoa</taxon>
        <taxon>Ecdysozoa</taxon>
        <taxon>Arthropoda</taxon>
        <taxon>Chelicerata</taxon>
        <taxon>Arachnida</taxon>
        <taxon>Araneae</taxon>
        <taxon>Araneomorphae</taxon>
        <taxon>Entelegynae</taxon>
        <taxon>Araneoidea</taxon>
        <taxon>Araneidae</taxon>
        <taxon>Araneus</taxon>
    </lineage>
</organism>
<dbReference type="Proteomes" id="UP000499080">
    <property type="component" value="Unassembled WGS sequence"/>
</dbReference>
<reference evidence="2 3" key="1">
    <citation type="journal article" date="2019" name="Sci. Rep.">
        <title>Orb-weaving spider Araneus ventricosus genome elucidates the spidroin gene catalogue.</title>
        <authorList>
            <person name="Kono N."/>
            <person name="Nakamura H."/>
            <person name="Ohtoshi R."/>
            <person name="Moran D.A.P."/>
            <person name="Shinohara A."/>
            <person name="Yoshida Y."/>
            <person name="Fujiwara M."/>
            <person name="Mori M."/>
            <person name="Tomita M."/>
            <person name="Arakawa K."/>
        </authorList>
    </citation>
    <scope>NUCLEOTIDE SEQUENCE [LARGE SCALE GENOMIC DNA]</scope>
</reference>
<dbReference type="EMBL" id="BGPR01000172">
    <property type="protein sequence ID" value="GBM01749.1"/>
    <property type="molecule type" value="Genomic_DNA"/>
</dbReference>